<comment type="similarity">
    <text evidence="3">In the N-terminal section; belongs to the NADH:flavin oxidoreductase/NADH oxidase family.</text>
</comment>
<accession>A0A485M5G6</accession>
<dbReference type="AlphaFoldDB" id="A0A485M5G6"/>
<keyword evidence="7 12" id="KW-0560">Oxidoreductase</keyword>
<feature type="domain" description="NADH:flavin oxidoreductase/NADH oxidase N-terminal" evidence="10">
    <location>
        <begin position="10"/>
        <end position="331"/>
    </location>
</feature>
<dbReference type="CDD" id="cd02803">
    <property type="entry name" value="OYE_like_FMN_family"/>
    <property type="match status" value="1"/>
</dbReference>
<dbReference type="InterPro" id="IPR036188">
    <property type="entry name" value="FAD/NAD-bd_sf"/>
</dbReference>
<evidence type="ECO:0000256" key="3">
    <source>
        <dbReference type="ARBA" id="ARBA00011048"/>
    </source>
</evidence>
<keyword evidence="5" id="KW-0288">FMN</keyword>
<dbReference type="Pfam" id="PF00724">
    <property type="entry name" value="Oxidored_FMN"/>
    <property type="match status" value="1"/>
</dbReference>
<organism evidence="12">
    <name type="scientific">anaerobic digester metagenome</name>
    <dbReference type="NCBI Taxonomy" id="1263854"/>
    <lineage>
        <taxon>unclassified sequences</taxon>
        <taxon>metagenomes</taxon>
        <taxon>ecological metagenomes</taxon>
    </lineage>
</organism>
<dbReference type="Pfam" id="PF07992">
    <property type="entry name" value="Pyr_redox_2"/>
    <property type="match status" value="1"/>
</dbReference>
<evidence type="ECO:0000256" key="8">
    <source>
        <dbReference type="ARBA" id="ARBA00023004"/>
    </source>
</evidence>
<dbReference type="SUPFAM" id="SSF51395">
    <property type="entry name" value="FMN-linked oxidoreductases"/>
    <property type="match status" value="1"/>
</dbReference>
<dbReference type="Gene3D" id="3.40.50.720">
    <property type="entry name" value="NAD(P)-binding Rossmann-like Domain"/>
    <property type="match status" value="1"/>
</dbReference>
<dbReference type="PRINTS" id="PR00368">
    <property type="entry name" value="FADPNR"/>
</dbReference>
<dbReference type="PANTHER" id="PTHR42917:SF2">
    <property type="entry name" value="2,4-DIENOYL-COA REDUCTASE [(2E)-ENOYL-COA-PRODUCING]"/>
    <property type="match status" value="1"/>
</dbReference>
<gene>
    <name evidence="12" type="ORF">SCFA_730003</name>
</gene>
<dbReference type="InterPro" id="IPR001155">
    <property type="entry name" value="OxRdtase_FMN_N"/>
</dbReference>
<dbReference type="Gene3D" id="3.50.50.60">
    <property type="entry name" value="FAD/NAD(P)-binding domain"/>
    <property type="match status" value="1"/>
</dbReference>
<dbReference type="InterPro" id="IPR013785">
    <property type="entry name" value="Aldolase_TIM"/>
</dbReference>
<comment type="cofactor">
    <cofactor evidence="1">
        <name>FMN</name>
        <dbReference type="ChEBI" id="CHEBI:58210"/>
    </cofactor>
</comment>
<dbReference type="EC" id="1.-.-.-" evidence="12"/>
<reference evidence="12" key="1">
    <citation type="submission" date="2019-03" db="EMBL/GenBank/DDBJ databases">
        <authorList>
            <person name="Hao L."/>
        </authorList>
    </citation>
    <scope>NUCLEOTIDE SEQUENCE</scope>
</reference>
<sequence length="638" mass="69488">MKNSLLMQGFSLKGLTLRNRVVMAPMLSRLCNTDGSVSQQLIDYYVERAKGGAGLIIIEYCYIDQKESKARHGQLGVYHDRLIAGLADLAESIQECGAKAVLQICHAGRSSSVKFTGLEPIAPSAIPNYANETPREMSEEEIESTVQAFAEAAYRAKAAGFDGVELHGGHGYLIAQFLSPYTNIRQDRYGQDRGLFGLQVLDRVRSRVGQDYVVGFRISGDEFMQGGLTAEDAQEFSVRLERHGVDYIHVSGGSAETGQNIVIPVYLPQGHLLHLAQGIKQKVHVPVIAVGAIHDPGLAEEALQSGKADLIAMGRALISDPALPDKVRADRLDDIRPCLRCNEGCRSRMMEDKTQRCAVNAEVGRERLLRIRPASNPKRVCVIGGGPAGLEAARTLSLRGHQVTLLEQKDRLGGLLLYASVPEFKSEMRRFLEYLIRQVNVLKVDVRCRCRATIDMVNELRPDAVVLAAGSQPLLPQIPGVDQPFVTSALDLLSGSSQPGRRVLIAGGAAMGCEIAAHLAGQGREVTLLEMRGEVGLDLEPRARIALLSLLKQGGVEILKGWKLEKIGDGEVVAVDGNQNRQTIKGDTLVLATGFTPNQDLIQPLKEHFSEIHVIGDCLKPRKIYQAIHEGAYAGRAI</sequence>
<evidence type="ECO:0000256" key="7">
    <source>
        <dbReference type="ARBA" id="ARBA00023002"/>
    </source>
</evidence>
<evidence type="ECO:0000256" key="5">
    <source>
        <dbReference type="ARBA" id="ARBA00022643"/>
    </source>
</evidence>
<name>A0A485M5G6_9ZZZZ</name>
<evidence type="ECO:0000256" key="1">
    <source>
        <dbReference type="ARBA" id="ARBA00001917"/>
    </source>
</evidence>
<proteinExistence type="inferred from homology"/>
<comment type="cofactor">
    <cofactor evidence="2">
        <name>[4Fe-4S] cluster</name>
        <dbReference type="ChEBI" id="CHEBI:49883"/>
    </cofactor>
</comment>
<dbReference type="PANTHER" id="PTHR42917">
    <property type="entry name" value="2,4-DIENOYL-COA REDUCTASE"/>
    <property type="match status" value="1"/>
</dbReference>
<dbReference type="GO" id="GO:0010181">
    <property type="term" value="F:FMN binding"/>
    <property type="evidence" value="ECO:0007669"/>
    <property type="project" value="InterPro"/>
</dbReference>
<protein>
    <submittedName>
        <fullName evidence="12">NADH oxidase</fullName>
        <ecNumber evidence="12">1.-.-.-</ecNumber>
    </submittedName>
</protein>
<dbReference type="InterPro" id="IPR051793">
    <property type="entry name" value="NADH:flavin_oxidoreductase"/>
</dbReference>
<evidence type="ECO:0000256" key="9">
    <source>
        <dbReference type="ARBA" id="ARBA00023014"/>
    </source>
</evidence>
<evidence type="ECO:0000313" key="12">
    <source>
        <dbReference type="EMBL" id="VFU17850.1"/>
    </source>
</evidence>
<dbReference type="InterPro" id="IPR023753">
    <property type="entry name" value="FAD/NAD-binding_dom"/>
</dbReference>
<dbReference type="Gene3D" id="3.20.20.70">
    <property type="entry name" value="Aldolase class I"/>
    <property type="match status" value="1"/>
</dbReference>
<keyword evidence="8" id="KW-0408">Iron</keyword>
<dbReference type="GO" id="GO:0016491">
    <property type="term" value="F:oxidoreductase activity"/>
    <property type="evidence" value="ECO:0007669"/>
    <property type="project" value="UniProtKB-KW"/>
</dbReference>
<dbReference type="GO" id="GO:0051536">
    <property type="term" value="F:iron-sulfur cluster binding"/>
    <property type="evidence" value="ECO:0007669"/>
    <property type="project" value="UniProtKB-KW"/>
</dbReference>
<dbReference type="GO" id="GO:0046872">
    <property type="term" value="F:metal ion binding"/>
    <property type="evidence" value="ECO:0007669"/>
    <property type="project" value="UniProtKB-KW"/>
</dbReference>
<dbReference type="SUPFAM" id="SSF51905">
    <property type="entry name" value="FAD/NAD(P)-binding domain"/>
    <property type="match status" value="1"/>
</dbReference>
<evidence type="ECO:0000256" key="6">
    <source>
        <dbReference type="ARBA" id="ARBA00022723"/>
    </source>
</evidence>
<dbReference type="EMBL" id="CAADRM010000140">
    <property type="protein sequence ID" value="VFU17850.1"/>
    <property type="molecule type" value="Genomic_DNA"/>
</dbReference>
<keyword evidence="4" id="KW-0285">Flavoprotein</keyword>
<feature type="domain" description="FAD/NAD(P)-binding" evidence="11">
    <location>
        <begin position="379"/>
        <end position="603"/>
    </location>
</feature>
<evidence type="ECO:0000259" key="11">
    <source>
        <dbReference type="Pfam" id="PF07992"/>
    </source>
</evidence>
<evidence type="ECO:0000256" key="4">
    <source>
        <dbReference type="ARBA" id="ARBA00022630"/>
    </source>
</evidence>
<keyword evidence="6" id="KW-0479">Metal-binding</keyword>
<dbReference type="PRINTS" id="PR00411">
    <property type="entry name" value="PNDRDTASEI"/>
</dbReference>
<evidence type="ECO:0000259" key="10">
    <source>
        <dbReference type="Pfam" id="PF00724"/>
    </source>
</evidence>
<evidence type="ECO:0000256" key="2">
    <source>
        <dbReference type="ARBA" id="ARBA00001966"/>
    </source>
</evidence>
<keyword evidence="9" id="KW-0411">Iron-sulfur</keyword>